<dbReference type="EMBL" id="SMKQ01000190">
    <property type="protein sequence ID" value="TDD37324.1"/>
    <property type="molecule type" value="Genomic_DNA"/>
</dbReference>
<feature type="region of interest" description="Disordered" evidence="1">
    <location>
        <begin position="68"/>
        <end position="89"/>
    </location>
</feature>
<comment type="caution">
    <text evidence="2">The sequence shown here is derived from an EMBL/GenBank/DDBJ whole genome shotgun (WGS) entry which is preliminary data.</text>
</comment>
<gene>
    <name evidence="2" type="ORF">E1286_37425</name>
</gene>
<keyword evidence="3" id="KW-1185">Reference proteome</keyword>
<sequence>MNGRAVRAGETLVVRTEQVYANCPEYLQTREPTSAPGAPSLPARGTLLKGLDPAAGLLFADWERGDAPAHRPGAGGVGRAAGGARAARR</sequence>
<name>A0A4R4Y1N7_9ACTN</name>
<reference evidence="2 3" key="1">
    <citation type="submission" date="2019-03" db="EMBL/GenBank/DDBJ databases">
        <title>Draft genome sequences of novel Actinobacteria.</title>
        <authorList>
            <person name="Sahin N."/>
            <person name="Ay H."/>
            <person name="Saygin H."/>
        </authorList>
    </citation>
    <scope>NUCLEOTIDE SEQUENCE [LARGE SCALE GENOMIC DNA]</scope>
    <source>
        <strain evidence="2 3">CH32</strain>
    </source>
</reference>
<protein>
    <submittedName>
        <fullName evidence="2">Uncharacterized protein</fullName>
    </submittedName>
</protein>
<evidence type="ECO:0000256" key="1">
    <source>
        <dbReference type="SAM" id="MobiDB-lite"/>
    </source>
</evidence>
<evidence type="ECO:0000313" key="3">
    <source>
        <dbReference type="Proteomes" id="UP000295302"/>
    </source>
</evidence>
<evidence type="ECO:0000313" key="2">
    <source>
        <dbReference type="EMBL" id="TDD37324.1"/>
    </source>
</evidence>
<dbReference type="AlphaFoldDB" id="A0A4R4Y1N7"/>
<organism evidence="2 3">
    <name type="scientific">Nonomuraea terrae</name>
    <dbReference type="NCBI Taxonomy" id="2530383"/>
    <lineage>
        <taxon>Bacteria</taxon>
        <taxon>Bacillati</taxon>
        <taxon>Actinomycetota</taxon>
        <taxon>Actinomycetes</taxon>
        <taxon>Streptosporangiales</taxon>
        <taxon>Streptosporangiaceae</taxon>
        <taxon>Nonomuraea</taxon>
    </lineage>
</organism>
<dbReference type="Proteomes" id="UP000295302">
    <property type="component" value="Unassembled WGS sequence"/>
</dbReference>
<accession>A0A4R4Y1N7</accession>
<proteinExistence type="predicted"/>
<dbReference type="RefSeq" id="WP_132620383.1">
    <property type="nucleotide sequence ID" value="NZ_SMKQ01000190.1"/>
</dbReference>